<keyword evidence="2" id="KW-0472">Membrane</keyword>
<comment type="caution">
    <text evidence="3">The sequence shown here is derived from an EMBL/GenBank/DDBJ whole genome shotgun (WGS) entry which is preliminary data.</text>
</comment>
<evidence type="ECO:0000256" key="2">
    <source>
        <dbReference type="SAM" id="Phobius"/>
    </source>
</evidence>
<dbReference type="EMBL" id="FQYL01000002">
    <property type="protein sequence ID" value="SHI51606.1"/>
    <property type="molecule type" value="Genomic_DNA"/>
</dbReference>
<keyword evidence="2" id="KW-1133">Transmembrane helix</keyword>
<evidence type="ECO:0000256" key="1">
    <source>
        <dbReference type="SAM" id="MobiDB-lite"/>
    </source>
</evidence>
<accession>A0ABY1I2R4</accession>
<feature type="transmembrane region" description="Helical" evidence="2">
    <location>
        <begin position="42"/>
        <end position="64"/>
    </location>
</feature>
<evidence type="ECO:0000313" key="3">
    <source>
        <dbReference type="EMBL" id="SHI51606.1"/>
    </source>
</evidence>
<evidence type="ECO:0000313" key="4">
    <source>
        <dbReference type="Proteomes" id="UP000184390"/>
    </source>
</evidence>
<name>A0ABY1I2R4_9ACTO</name>
<protein>
    <recommendedName>
        <fullName evidence="5">WD40-like Beta Propeller Repeat</fullName>
    </recommendedName>
</protein>
<proteinExistence type="predicted"/>
<dbReference type="Proteomes" id="UP000184390">
    <property type="component" value="Unassembled WGS sequence"/>
</dbReference>
<keyword evidence="2" id="KW-0812">Transmembrane</keyword>
<feature type="region of interest" description="Disordered" evidence="1">
    <location>
        <begin position="14"/>
        <end position="38"/>
    </location>
</feature>
<keyword evidence="4" id="KW-1185">Reference proteome</keyword>
<organism evidence="3 4">
    <name type="scientific">Actinomyces denticolens</name>
    <dbReference type="NCBI Taxonomy" id="52767"/>
    <lineage>
        <taxon>Bacteria</taxon>
        <taxon>Bacillati</taxon>
        <taxon>Actinomycetota</taxon>
        <taxon>Actinomycetes</taxon>
        <taxon>Actinomycetales</taxon>
        <taxon>Actinomycetaceae</taxon>
        <taxon>Actinomyces</taxon>
    </lineage>
</organism>
<gene>
    <name evidence="3" type="ORF">SAMN05216246_102328</name>
</gene>
<sequence>MRTAGFHGILNAMTVDRSSSPEPRPGSADGATPGGTSSRGRAIVSIVLAVSLLLGGGVAGYALLGSASSQARAAISLARPPAFSADWLNGAQEVWTYDASEEGDRTRVWGAGDKLVRSIRRSDSTLVTVLRRSGDGVEPLWEQTLGKQASNTAVWKNWVVDGGDLIDLDTQERVRAPWSADATVSAAQGIAIACEGPTCTLWTSRYDERWTTTIPSSNQQLGFDLTSTVGRYVLGTEIPGADLRWDTDPELLVVDLEDGSSASLGTISNDSSWVALSDGWAVAVDDPSGAIESNGGPVALYSLDGTSIGEVREDDSKDYSTFPYSPTPISVDQARAWIESADTSWAPSTMSVPTGSTCPTGLNHGGGTLRLAAANSVVRVDLWNHSTCHPRSAMRYMTMMGTGPLAVVREVIDDQLSLHLVDPDSPRESGPIRIGGGKTWDYFTDGTLLIAFDASGRLTAYRPMPAT</sequence>
<reference evidence="3 4" key="1">
    <citation type="submission" date="2016-11" db="EMBL/GenBank/DDBJ databases">
        <authorList>
            <person name="Varghese N."/>
            <person name="Submissions S."/>
        </authorList>
    </citation>
    <scope>NUCLEOTIDE SEQUENCE [LARGE SCALE GENOMIC DNA]</scope>
    <source>
        <strain evidence="3 4">PA</strain>
    </source>
</reference>
<evidence type="ECO:0008006" key="5">
    <source>
        <dbReference type="Google" id="ProtNLM"/>
    </source>
</evidence>